<dbReference type="GO" id="GO:0055085">
    <property type="term" value="P:transmembrane transport"/>
    <property type="evidence" value="ECO:0007669"/>
    <property type="project" value="InterPro"/>
</dbReference>
<feature type="transmembrane region" description="Helical" evidence="6">
    <location>
        <begin position="289"/>
        <end position="312"/>
    </location>
</feature>
<dbReference type="PANTHER" id="PTHR43376">
    <property type="entry name" value="OLIGOPEPTIDE TRANSPORT SYSTEM PERMEASE PROTEIN"/>
    <property type="match status" value="1"/>
</dbReference>
<comment type="similarity">
    <text evidence="6">Belongs to the binding-protein-dependent transport system permease family.</text>
</comment>
<dbReference type="InterPro" id="IPR000515">
    <property type="entry name" value="MetI-like"/>
</dbReference>
<evidence type="ECO:0000256" key="2">
    <source>
        <dbReference type="ARBA" id="ARBA00022448"/>
    </source>
</evidence>
<evidence type="ECO:0000313" key="8">
    <source>
        <dbReference type="EMBL" id="AOH53552.1"/>
    </source>
</evidence>
<gene>
    <name evidence="8" type="ORF">ABE28_004240</name>
</gene>
<dbReference type="STRING" id="264697.ABE28_004240"/>
<organism evidence="8 9">
    <name type="scientific">Peribacillus muralis</name>
    <dbReference type="NCBI Taxonomy" id="264697"/>
    <lineage>
        <taxon>Bacteria</taxon>
        <taxon>Bacillati</taxon>
        <taxon>Bacillota</taxon>
        <taxon>Bacilli</taxon>
        <taxon>Bacillales</taxon>
        <taxon>Bacillaceae</taxon>
        <taxon>Peribacillus</taxon>
    </lineage>
</organism>
<dbReference type="Proteomes" id="UP000077926">
    <property type="component" value="Chromosome"/>
</dbReference>
<dbReference type="CDD" id="cd06261">
    <property type="entry name" value="TM_PBP2"/>
    <property type="match status" value="1"/>
</dbReference>
<feature type="transmembrane region" description="Helical" evidence="6">
    <location>
        <begin position="185"/>
        <end position="208"/>
    </location>
</feature>
<feature type="transmembrane region" description="Helical" evidence="6">
    <location>
        <begin position="243"/>
        <end position="269"/>
    </location>
</feature>
<dbReference type="Pfam" id="PF00528">
    <property type="entry name" value="BPD_transp_1"/>
    <property type="match status" value="1"/>
</dbReference>
<dbReference type="PANTHER" id="PTHR43376:SF1">
    <property type="entry name" value="OLIGOPEPTIDE TRANSPORT SYSTEM PERMEASE PROTEIN"/>
    <property type="match status" value="1"/>
</dbReference>
<keyword evidence="2 6" id="KW-0813">Transport</keyword>
<feature type="transmembrane region" description="Helical" evidence="6">
    <location>
        <begin position="98"/>
        <end position="126"/>
    </location>
</feature>
<evidence type="ECO:0000256" key="1">
    <source>
        <dbReference type="ARBA" id="ARBA00004141"/>
    </source>
</evidence>
<keyword evidence="9" id="KW-1185">Reference proteome</keyword>
<dbReference type="GO" id="GO:0005886">
    <property type="term" value="C:plasma membrane"/>
    <property type="evidence" value="ECO:0007669"/>
    <property type="project" value="UniProtKB-SubCell"/>
</dbReference>
<sequence length="326" mass="36774">MIKKILTLYGSVFVILLLLNFFLPRLMPGGPIEYLDGQDSGPMLTEAQKASMIEYYNLDASLGEQFIDYLGGLLHLEFGYSFSYKEPVTDIVLNHLPYTLWIVGISTTLSLILGILFGLWSGWFHFKRGDRRFMLTMMAVGALPEFLVGMILLLVFAVYMGFLPMSGASEPFLSSDSWWTVIADYAQHAALPIITLTIVSISSTYLLVRNETIQVISSPFIEFAKMKGIKRNRLVYRHILKNALLPIFTLMMIRIGTLFTGAIFVETLFSYPGIGKLLKEAVLSRDYPLMHGLFFVFSAIILLFNALADFLYPKLDPRVKGGNKNE</sequence>
<evidence type="ECO:0000256" key="6">
    <source>
        <dbReference type="RuleBase" id="RU363032"/>
    </source>
</evidence>
<evidence type="ECO:0000259" key="7">
    <source>
        <dbReference type="PROSITE" id="PS50928"/>
    </source>
</evidence>
<feature type="transmembrane region" description="Helical" evidence="6">
    <location>
        <begin position="146"/>
        <end position="165"/>
    </location>
</feature>
<feature type="transmembrane region" description="Helical" evidence="6">
    <location>
        <begin position="5"/>
        <end position="23"/>
    </location>
</feature>
<accession>A0A1B3XK47</accession>
<reference evidence="8 9" key="1">
    <citation type="submission" date="2016-08" db="EMBL/GenBank/DDBJ databases">
        <title>Complete genome sequence of Bacillus muralis G25-68, a strain with toxicity to nematodes.</title>
        <authorList>
            <person name="Zheng Z."/>
        </authorList>
    </citation>
    <scope>NUCLEOTIDE SEQUENCE [LARGE SCALE GENOMIC DNA]</scope>
    <source>
        <strain evidence="8 9">G25-68</strain>
    </source>
</reference>
<dbReference type="PROSITE" id="PS50928">
    <property type="entry name" value="ABC_TM1"/>
    <property type="match status" value="1"/>
</dbReference>
<comment type="subcellular location">
    <subcellularLocation>
        <location evidence="6">Cell membrane</location>
        <topology evidence="6">Multi-pass membrane protein</topology>
    </subcellularLocation>
    <subcellularLocation>
        <location evidence="1">Membrane</location>
        <topology evidence="1">Multi-pass membrane protein</topology>
    </subcellularLocation>
</comment>
<keyword evidence="3 6" id="KW-0812">Transmembrane</keyword>
<evidence type="ECO:0000313" key="9">
    <source>
        <dbReference type="Proteomes" id="UP000077926"/>
    </source>
</evidence>
<name>A0A1B3XK47_9BACI</name>
<dbReference type="AlphaFoldDB" id="A0A1B3XK47"/>
<evidence type="ECO:0000256" key="4">
    <source>
        <dbReference type="ARBA" id="ARBA00022989"/>
    </source>
</evidence>
<keyword evidence="4 6" id="KW-1133">Transmembrane helix</keyword>
<feature type="domain" description="ABC transmembrane type-1" evidence="7">
    <location>
        <begin position="96"/>
        <end position="312"/>
    </location>
</feature>
<evidence type="ECO:0000256" key="5">
    <source>
        <dbReference type="ARBA" id="ARBA00023136"/>
    </source>
</evidence>
<evidence type="ECO:0000256" key="3">
    <source>
        <dbReference type="ARBA" id="ARBA00022692"/>
    </source>
</evidence>
<protein>
    <submittedName>
        <fullName evidence="8">ABC transporter permease</fullName>
    </submittedName>
</protein>
<dbReference type="SUPFAM" id="SSF161098">
    <property type="entry name" value="MetI-like"/>
    <property type="match status" value="1"/>
</dbReference>
<proteinExistence type="inferred from homology"/>
<keyword evidence="5 6" id="KW-0472">Membrane</keyword>
<dbReference type="InterPro" id="IPR035906">
    <property type="entry name" value="MetI-like_sf"/>
</dbReference>
<dbReference type="Gene3D" id="1.10.3720.10">
    <property type="entry name" value="MetI-like"/>
    <property type="match status" value="1"/>
</dbReference>
<dbReference type="EMBL" id="CP017080">
    <property type="protein sequence ID" value="AOH53552.1"/>
    <property type="molecule type" value="Genomic_DNA"/>
</dbReference>
<dbReference type="RefSeq" id="WP_064461974.1">
    <property type="nucleotide sequence ID" value="NZ_CP017080.1"/>
</dbReference>
<dbReference type="KEGG" id="bmur:ABE28_004240"/>